<dbReference type="KEGG" id="mcu:HMPREF0573_10248"/>
<name>D6ZIL8_MOBCV</name>
<dbReference type="EMBL" id="CP001992">
    <property type="protein sequence ID" value="ADI66567.1"/>
    <property type="molecule type" value="Genomic_DNA"/>
</dbReference>
<keyword evidence="2" id="KW-1185">Reference proteome</keyword>
<dbReference type="HOGENOM" id="CLU_3218725_0_0_11"/>
<evidence type="ECO:0000313" key="1">
    <source>
        <dbReference type="EMBL" id="ADI66567.1"/>
    </source>
</evidence>
<dbReference type="AlphaFoldDB" id="D6ZIL8"/>
<evidence type="ECO:0000313" key="2">
    <source>
        <dbReference type="Proteomes" id="UP000006742"/>
    </source>
</evidence>
<accession>D6ZIL8</accession>
<dbReference type="RefSeq" id="WP_013188678.1">
    <property type="nucleotide sequence ID" value="NC_014246.1"/>
</dbReference>
<sequence length="44" mass="4885">MHRNQTLNLTEMTKFRTPSAGITCATHGQVTDDLESTKYISSSL</sequence>
<organism evidence="1 2">
    <name type="scientific">Mobiluncus curtisii (strain ATCC 43063 / DSM 2711 / V125)</name>
    <name type="common">Falcivibrio vaginalis</name>
    <dbReference type="NCBI Taxonomy" id="548479"/>
    <lineage>
        <taxon>Bacteria</taxon>
        <taxon>Bacillati</taxon>
        <taxon>Actinomycetota</taxon>
        <taxon>Actinomycetes</taxon>
        <taxon>Actinomycetales</taxon>
        <taxon>Actinomycetaceae</taxon>
        <taxon>Mobiluncus</taxon>
    </lineage>
</organism>
<proteinExistence type="predicted"/>
<protein>
    <submittedName>
        <fullName evidence="1">Uncharacterized protein</fullName>
    </submittedName>
</protein>
<dbReference type="GeneID" id="79382361"/>
<gene>
    <name evidence="1" type="ordered locus">HMPREF0573_10248</name>
</gene>
<dbReference type="Proteomes" id="UP000006742">
    <property type="component" value="Chromosome"/>
</dbReference>
<reference evidence="2" key="1">
    <citation type="submission" date="2010-03" db="EMBL/GenBank/DDBJ databases">
        <title>Complete sequence of Mobiluncus curtisii ATCC 43063.</title>
        <authorList>
            <person name="Muzny D."/>
            <person name="Qin X."/>
            <person name="Deng J."/>
            <person name="Jiang H."/>
            <person name="Liu Y."/>
            <person name="Qu J."/>
            <person name="Song X.-Z."/>
            <person name="Zhang L."/>
            <person name="Thornton R."/>
            <person name="Coyle M."/>
            <person name="Francisco L."/>
            <person name="Jackson L."/>
            <person name="Javaid M."/>
            <person name="Korchina V."/>
            <person name="Kovar C."/>
            <person name="Mata R."/>
            <person name="Mathew T."/>
            <person name="Ngo R."/>
            <person name="Nguyen L."/>
            <person name="Nguyen N."/>
            <person name="Okwuonu G."/>
            <person name="Ongeri F."/>
            <person name="Pham C."/>
            <person name="Simmons D."/>
            <person name="Wilczek-Boney K."/>
            <person name="Hale W."/>
            <person name="Jakkamsetti A."/>
            <person name="Pham P."/>
            <person name="Ruth R."/>
            <person name="San Lucas F."/>
            <person name="Warren J."/>
            <person name="Zhang J."/>
            <person name="Zhao Z."/>
            <person name="Zhou C."/>
            <person name="Zhu D."/>
            <person name="Lee S."/>
            <person name="Bess C."/>
            <person name="Blankenburg K."/>
            <person name="Forbes L."/>
            <person name="Fu Q."/>
            <person name="Gubbala S."/>
            <person name="Hirani K."/>
            <person name="Jayaseelan J.C."/>
            <person name="Lara F."/>
            <person name="Munidasa M."/>
            <person name="Palculict T."/>
            <person name="Patil S."/>
            <person name="Pu L.-L."/>
            <person name="Saada N."/>
            <person name="Tang L."/>
            <person name="Weissenberger G."/>
            <person name="Zhu Y."/>
            <person name="Hemphill L."/>
            <person name="Shang Y."/>
            <person name="Youmans B."/>
            <person name="Ayvaz T."/>
            <person name="Ross M."/>
            <person name="Santibanez J."/>
            <person name="Aqrawi P."/>
            <person name="Gross S."/>
            <person name="Joshi V."/>
            <person name="Fowler G."/>
            <person name="Nazareth L."/>
            <person name="Reid J."/>
            <person name="Worley K."/>
            <person name="Petrosino J."/>
            <person name="Highlander S."/>
            <person name="Gibbs R."/>
            <person name="Gibbs R."/>
        </authorList>
    </citation>
    <scope>NUCLEOTIDE SEQUENCE [LARGE SCALE GENOMIC DNA]</scope>
    <source>
        <strain evidence="2">ATCC 43063 / DSM 2711 / V125</strain>
    </source>
</reference>